<keyword evidence="1 4" id="KW-0378">Hydrolase</keyword>
<accession>A0AAJ2LVG5</accession>
<protein>
    <submittedName>
        <fullName evidence="4">Alpha/beta hydrolase</fullName>
    </submittedName>
</protein>
<dbReference type="AlphaFoldDB" id="A0AAJ2LVG5"/>
<dbReference type="SUPFAM" id="SSF53474">
    <property type="entry name" value="alpha/beta-Hydrolases"/>
    <property type="match status" value="1"/>
</dbReference>
<dbReference type="InterPro" id="IPR050300">
    <property type="entry name" value="GDXG_lipolytic_enzyme"/>
</dbReference>
<dbReference type="InterPro" id="IPR029058">
    <property type="entry name" value="AB_hydrolase_fold"/>
</dbReference>
<feature type="compositionally biased region" description="Basic residues" evidence="2">
    <location>
        <begin position="1"/>
        <end position="11"/>
    </location>
</feature>
<name>A0AAJ2LVG5_9MICO</name>
<feature type="domain" description="Alpha/beta hydrolase fold-3" evidence="3">
    <location>
        <begin position="54"/>
        <end position="95"/>
    </location>
</feature>
<evidence type="ECO:0000313" key="4">
    <source>
        <dbReference type="EMBL" id="MDS0245215.1"/>
    </source>
</evidence>
<gene>
    <name evidence="4" type="ORF">KZC50_06250</name>
</gene>
<proteinExistence type="predicted"/>
<organism evidence="4 5">
    <name type="scientific">Microbacterium aurantiacum</name>
    <dbReference type="NCBI Taxonomy" id="162393"/>
    <lineage>
        <taxon>Bacteria</taxon>
        <taxon>Bacillati</taxon>
        <taxon>Actinomycetota</taxon>
        <taxon>Actinomycetes</taxon>
        <taxon>Micrococcales</taxon>
        <taxon>Microbacteriaceae</taxon>
        <taxon>Microbacterium</taxon>
    </lineage>
</organism>
<dbReference type="PANTHER" id="PTHR48081:SF8">
    <property type="entry name" value="ALPHA_BETA HYDROLASE FOLD-3 DOMAIN-CONTAINING PROTEIN-RELATED"/>
    <property type="match status" value="1"/>
</dbReference>
<comment type="caution">
    <text evidence="4">The sequence shown here is derived from an EMBL/GenBank/DDBJ whole genome shotgun (WGS) entry which is preliminary data.</text>
</comment>
<evidence type="ECO:0000313" key="5">
    <source>
        <dbReference type="Proteomes" id="UP001183582"/>
    </source>
</evidence>
<dbReference type="Proteomes" id="UP001183582">
    <property type="component" value="Unassembled WGS sequence"/>
</dbReference>
<dbReference type="EMBL" id="JAHWXH010000001">
    <property type="protein sequence ID" value="MDS0245215.1"/>
    <property type="molecule type" value="Genomic_DNA"/>
</dbReference>
<sequence length="312" mass="31679">MRHPAISRRSRPSASAARRPAGEPDPVTSSTEPRTAAGGLVRVYPATAPNGTGLVWAHGGGFAAGDLDMPEADAVSRALAAAGTTVVSVDYRLAPPPAEWAAGMGVAPRGGDVFPAASDDVLAAWTWTLAHAATLGIDPARLALGGASAGANLVTGAVLRMPGAGVAAPALLVLAYPTLLAVQPEPDAALRRALDADPDADRFGPDVVRGMYENYLGGPVDDAPLAAVPGLATAADLAGFPSILMINGDVDELRVSGEVFAASLAAAGRPVEVVVEPGTTHGHLNRPDEPAFARSLSRITHALTSLQTRRTP</sequence>
<dbReference type="Gene3D" id="3.40.50.1820">
    <property type="entry name" value="alpha/beta hydrolase"/>
    <property type="match status" value="1"/>
</dbReference>
<evidence type="ECO:0000256" key="2">
    <source>
        <dbReference type="SAM" id="MobiDB-lite"/>
    </source>
</evidence>
<reference evidence="4 5" key="1">
    <citation type="submission" date="2021-06" db="EMBL/GenBank/DDBJ databases">
        <title>Genome-based taxonomic framework of Microbacterium strains isolated from marine environment, the description of four new species and reclassification of four preexisting species.</title>
        <authorList>
            <person name="Lee S.D."/>
            <person name="Kim S.-M."/>
            <person name="Byeon Y.-S."/>
            <person name="Yang H.L."/>
            <person name="Kim I.S."/>
        </authorList>
    </citation>
    <scope>NUCLEOTIDE SEQUENCE [LARGE SCALE GENOMIC DNA]</scope>
    <source>
        <strain evidence="4 5">KACC 20514</strain>
    </source>
</reference>
<dbReference type="InterPro" id="IPR013094">
    <property type="entry name" value="AB_hydrolase_3"/>
</dbReference>
<dbReference type="PANTHER" id="PTHR48081">
    <property type="entry name" value="AB HYDROLASE SUPERFAMILY PROTEIN C4A8.06C"/>
    <property type="match status" value="1"/>
</dbReference>
<dbReference type="Pfam" id="PF07859">
    <property type="entry name" value="Abhydrolase_3"/>
    <property type="match status" value="2"/>
</dbReference>
<feature type="domain" description="Alpha/beta hydrolase fold-3" evidence="3">
    <location>
        <begin position="114"/>
        <end position="283"/>
    </location>
</feature>
<dbReference type="GO" id="GO:0016787">
    <property type="term" value="F:hydrolase activity"/>
    <property type="evidence" value="ECO:0007669"/>
    <property type="project" value="UniProtKB-KW"/>
</dbReference>
<evidence type="ECO:0000256" key="1">
    <source>
        <dbReference type="ARBA" id="ARBA00022801"/>
    </source>
</evidence>
<evidence type="ECO:0000259" key="3">
    <source>
        <dbReference type="Pfam" id="PF07859"/>
    </source>
</evidence>
<feature type="region of interest" description="Disordered" evidence="2">
    <location>
        <begin position="1"/>
        <end position="36"/>
    </location>
</feature>